<gene>
    <name evidence="2" type="ordered locus">Swol_0535</name>
</gene>
<accession>Q0AZI5</accession>
<feature type="transmembrane region" description="Helical" evidence="1">
    <location>
        <begin position="20"/>
        <end position="45"/>
    </location>
</feature>
<dbReference type="OrthoDB" id="9825178at2"/>
<evidence type="ECO:0000313" key="2">
    <source>
        <dbReference type="EMBL" id="ABI67869.1"/>
    </source>
</evidence>
<reference evidence="3" key="1">
    <citation type="journal article" date="2010" name="Environ. Microbiol.">
        <title>The genome of Syntrophomonas wolfei: new insights into syntrophic metabolism and biohydrogen production.</title>
        <authorList>
            <person name="Sieber J.R."/>
            <person name="Sims D.R."/>
            <person name="Han C."/>
            <person name="Kim E."/>
            <person name="Lykidis A."/>
            <person name="Lapidus A.L."/>
            <person name="McDonnald E."/>
            <person name="Rohlin L."/>
            <person name="Culley D.E."/>
            <person name="Gunsalus R."/>
            <person name="McInerney M.J."/>
        </authorList>
    </citation>
    <scope>NUCLEOTIDE SEQUENCE [LARGE SCALE GENOMIC DNA]</scope>
    <source>
        <strain evidence="3">DSM 2245B / Goettingen</strain>
    </source>
</reference>
<evidence type="ECO:0000256" key="1">
    <source>
        <dbReference type="SAM" id="Phobius"/>
    </source>
</evidence>
<keyword evidence="1" id="KW-1133">Transmembrane helix</keyword>
<keyword evidence="1" id="KW-0472">Membrane</keyword>
<evidence type="ECO:0008006" key="4">
    <source>
        <dbReference type="Google" id="ProtNLM"/>
    </source>
</evidence>
<evidence type="ECO:0000313" key="3">
    <source>
        <dbReference type="Proteomes" id="UP000001968"/>
    </source>
</evidence>
<dbReference type="HOGENOM" id="CLU_1805218_0_0_9"/>
<keyword evidence="3" id="KW-1185">Reference proteome</keyword>
<dbReference type="RefSeq" id="WP_011639974.1">
    <property type="nucleotide sequence ID" value="NC_008346.1"/>
</dbReference>
<protein>
    <recommendedName>
        <fullName evidence="4">Prepilin-type N-terminal cleavage/methylation domain-containing protein</fullName>
    </recommendedName>
</protein>
<dbReference type="STRING" id="335541.Swol_0535"/>
<dbReference type="EMBL" id="CP000448">
    <property type="protein sequence ID" value="ABI67869.1"/>
    <property type="molecule type" value="Genomic_DNA"/>
</dbReference>
<dbReference type="Proteomes" id="UP000001968">
    <property type="component" value="Chromosome"/>
</dbReference>
<sequence length="143" mass="16228">MSRKIQRSWPGQEAMTLLEVLLALVIFTIISNMALAIFSTTTIWIKHSRYESTATYYAASLLEELREKPEKIKSVSMAEPEILGLGEGYTPAIPPGISARIDMEKVDALDRLYRIRVTLSWYEGEQKQKLCLLTMMRKGESGL</sequence>
<dbReference type="AlphaFoldDB" id="Q0AZI5"/>
<proteinExistence type="predicted"/>
<organism evidence="2 3">
    <name type="scientific">Syntrophomonas wolfei subsp. wolfei (strain DSM 2245B / Goettingen)</name>
    <dbReference type="NCBI Taxonomy" id="335541"/>
    <lineage>
        <taxon>Bacteria</taxon>
        <taxon>Bacillati</taxon>
        <taxon>Bacillota</taxon>
        <taxon>Clostridia</taxon>
        <taxon>Eubacteriales</taxon>
        <taxon>Syntrophomonadaceae</taxon>
        <taxon>Syntrophomonas</taxon>
    </lineage>
</organism>
<dbReference type="KEGG" id="swo:Swol_0535"/>
<keyword evidence="1" id="KW-0812">Transmembrane</keyword>
<name>Q0AZI5_SYNWW</name>